<feature type="compositionally biased region" description="Acidic residues" evidence="4">
    <location>
        <begin position="12"/>
        <end position="22"/>
    </location>
</feature>
<dbReference type="SUPFAM" id="SSF56204">
    <property type="entry name" value="Hect, E3 ligase catalytic domain"/>
    <property type="match status" value="1"/>
</dbReference>
<evidence type="ECO:0000256" key="1">
    <source>
        <dbReference type="ARBA" id="ARBA00022679"/>
    </source>
</evidence>
<dbReference type="InterPro" id="IPR035983">
    <property type="entry name" value="Hect_E3_ubiquitin_ligase"/>
</dbReference>
<reference evidence="6 7" key="1">
    <citation type="submission" date="2019-07" db="EMBL/GenBank/DDBJ databases">
        <title>Chromosome genome assembly for large yellow croaker.</title>
        <authorList>
            <person name="Xiao S."/>
        </authorList>
    </citation>
    <scope>NUCLEOTIDE SEQUENCE [LARGE SCALE GENOMIC DNA]</scope>
    <source>
        <strain evidence="6">JMULYC20181020</strain>
        <tissue evidence="6">Muscle</tissue>
    </source>
</reference>
<keyword evidence="2 3" id="KW-0833">Ubl conjugation pathway</keyword>
<evidence type="ECO:0000256" key="2">
    <source>
        <dbReference type="ARBA" id="ARBA00022786"/>
    </source>
</evidence>
<dbReference type="EMBL" id="REGW02000020">
    <property type="protein sequence ID" value="KAE8281686.1"/>
    <property type="molecule type" value="Genomic_DNA"/>
</dbReference>
<dbReference type="AlphaFoldDB" id="A0A6G0HRT5"/>
<dbReference type="Gene3D" id="3.90.1750.10">
    <property type="entry name" value="Hect, E3 ligase catalytic domains"/>
    <property type="match status" value="1"/>
</dbReference>
<evidence type="ECO:0000313" key="6">
    <source>
        <dbReference type="EMBL" id="KAE8281686.1"/>
    </source>
</evidence>
<evidence type="ECO:0000259" key="5">
    <source>
        <dbReference type="PROSITE" id="PS50237"/>
    </source>
</evidence>
<keyword evidence="1" id="KW-0808">Transferase</keyword>
<name>A0A6G0HRT5_LARCR</name>
<organism evidence="6 7">
    <name type="scientific">Larimichthys crocea</name>
    <name type="common">Large yellow croaker</name>
    <name type="synonym">Pseudosciaena crocea</name>
    <dbReference type="NCBI Taxonomy" id="215358"/>
    <lineage>
        <taxon>Eukaryota</taxon>
        <taxon>Metazoa</taxon>
        <taxon>Chordata</taxon>
        <taxon>Craniata</taxon>
        <taxon>Vertebrata</taxon>
        <taxon>Euteleostomi</taxon>
        <taxon>Actinopterygii</taxon>
        <taxon>Neopterygii</taxon>
        <taxon>Teleostei</taxon>
        <taxon>Neoteleostei</taxon>
        <taxon>Acanthomorphata</taxon>
        <taxon>Eupercaria</taxon>
        <taxon>Sciaenidae</taxon>
        <taxon>Larimichthys</taxon>
    </lineage>
</organism>
<sequence length="203" mass="23155">MQAPQRVPDNDFIIDDSEDGEEDDMFDISSENGVIPLEEVDLCTILRTFKEEHISDDQISIICIRRRKLLESAIKAISRVTFSWTDLPQIEFVGEDADDMGGPQREFFRLLMIELQTSLGIFEGKAGQEPQLEQFDSHVLPDPDVQSKLKQIQQCKTAEDLTALQQDLGDWIAECGIPGIFNATVEDMPKIYAYVVKHYIFLR</sequence>
<feature type="domain" description="HECT" evidence="5">
    <location>
        <begin position="89"/>
        <end position="115"/>
    </location>
</feature>
<protein>
    <recommendedName>
        <fullName evidence="5">HECT domain-containing protein</fullName>
    </recommendedName>
</protein>
<comment type="caution">
    <text evidence="3">Lacks conserved residue(s) required for the propagation of feature annotation.</text>
</comment>
<evidence type="ECO:0000256" key="3">
    <source>
        <dbReference type="PROSITE-ProRule" id="PRU00104"/>
    </source>
</evidence>
<dbReference type="PROSITE" id="PS50237">
    <property type="entry name" value="HECT"/>
    <property type="match status" value="1"/>
</dbReference>
<evidence type="ECO:0000313" key="7">
    <source>
        <dbReference type="Proteomes" id="UP000424527"/>
    </source>
</evidence>
<feature type="region of interest" description="Disordered" evidence="4">
    <location>
        <begin position="1"/>
        <end position="22"/>
    </location>
</feature>
<proteinExistence type="predicted"/>
<dbReference type="GO" id="GO:0004842">
    <property type="term" value="F:ubiquitin-protein transferase activity"/>
    <property type="evidence" value="ECO:0007669"/>
    <property type="project" value="InterPro"/>
</dbReference>
<gene>
    <name evidence="6" type="ORF">D5F01_LYC20686</name>
</gene>
<comment type="caution">
    <text evidence="6">The sequence shown here is derived from an EMBL/GenBank/DDBJ whole genome shotgun (WGS) entry which is preliminary data.</text>
</comment>
<dbReference type="InterPro" id="IPR000569">
    <property type="entry name" value="HECT_dom"/>
</dbReference>
<dbReference type="Proteomes" id="UP000424527">
    <property type="component" value="Unassembled WGS sequence"/>
</dbReference>
<evidence type="ECO:0000256" key="4">
    <source>
        <dbReference type="SAM" id="MobiDB-lite"/>
    </source>
</evidence>
<accession>A0A6G0HRT5</accession>
<keyword evidence="7" id="KW-1185">Reference proteome</keyword>